<feature type="compositionally biased region" description="Polar residues" evidence="1">
    <location>
        <begin position="1"/>
        <end position="22"/>
    </location>
</feature>
<accession>A0A9W9AR48</accession>
<dbReference type="GO" id="GO:0034511">
    <property type="term" value="F:U3 snoRNA binding"/>
    <property type="evidence" value="ECO:0007669"/>
    <property type="project" value="TreeGrafter"/>
</dbReference>
<feature type="region of interest" description="Disordered" evidence="1">
    <location>
        <begin position="1"/>
        <end position="31"/>
    </location>
</feature>
<dbReference type="GO" id="GO:0000479">
    <property type="term" value="P:endonucleolytic cleavage of tricistronic rRNA transcript (SSU-rRNA, 5.8S rRNA, LSU-rRNA)"/>
    <property type="evidence" value="ECO:0007669"/>
    <property type="project" value="TreeGrafter"/>
</dbReference>
<evidence type="ECO:0000313" key="4">
    <source>
        <dbReference type="Proteomes" id="UP001150238"/>
    </source>
</evidence>
<dbReference type="GO" id="GO:0000462">
    <property type="term" value="P:maturation of SSU-rRNA from tricistronic rRNA transcript (SSU-rRNA, 5.8S rRNA, LSU-rRNA)"/>
    <property type="evidence" value="ECO:0007669"/>
    <property type="project" value="TreeGrafter"/>
</dbReference>
<dbReference type="PANTHER" id="PTHR12858:SF2">
    <property type="entry name" value="RIBOSOME BIOGENESIS PROTEIN BMS1 HOMOLOG"/>
    <property type="match status" value="1"/>
</dbReference>
<evidence type="ECO:0000256" key="1">
    <source>
        <dbReference type="SAM" id="MobiDB-lite"/>
    </source>
</evidence>
<reference evidence="3" key="2">
    <citation type="journal article" date="2023" name="Proc. Natl. Acad. Sci. U.S.A.">
        <title>A global phylogenomic analysis of the shiitake genus Lentinula.</title>
        <authorList>
            <person name="Sierra-Patev S."/>
            <person name="Min B."/>
            <person name="Naranjo-Ortiz M."/>
            <person name="Looney B."/>
            <person name="Konkel Z."/>
            <person name="Slot J.C."/>
            <person name="Sakamoto Y."/>
            <person name="Steenwyk J.L."/>
            <person name="Rokas A."/>
            <person name="Carro J."/>
            <person name="Camarero S."/>
            <person name="Ferreira P."/>
            <person name="Molpeceres G."/>
            <person name="Ruiz-Duenas F.J."/>
            <person name="Serrano A."/>
            <person name="Henrissat B."/>
            <person name="Drula E."/>
            <person name="Hughes K.W."/>
            <person name="Mata J.L."/>
            <person name="Ishikawa N.K."/>
            <person name="Vargas-Isla R."/>
            <person name="Ushijima S."/>
            <person name="Smith C.A."/>
            <person name="Donoghue J."/>
            <person name="Ahrendt S."/>
            <person name="Andreopoulos W."/>
            <person name="He G."/>
            <person name="LaButti K."/>
            <person name="Lipzen A."/>
            <person name="Ng V."/>
            <person name="Riley R."/>
            <person name="Sandor L."/>
            <person name="Barry K."/>
            <person name="Martinez A.T."/>
            <person name="Xiao Y."/>
            <person name="Gibbons J.G."/>
            <person name="Terashima K."/>
            <person name="Grigoriev I.V."/>
            <person name="Hibbett D."/>
        </authorList>
    </citation>
    <scope>NUCLEOTIDE SEQUENCE</scope>
    <source>
        <strain evidence="3">Sp2 HRB7682 ss15</strain>
    </source>
</reference>
<evidence type="ECO:0000259" key="2">
    <source>
        <dbReference type="SMART" id="SM00785"/>
    </source>
</evidence>
<dbReference type="AlphaFoldDB" id="A0A9W9AR48"/>
<dbReference type="InterPro" id="IPR039761">
    <property type="entry name" value="Bms1/Tsr1"/>
</dbReference>
<dbReference type="SMART" id="SM00785">
    <property type="entry name" value="AARP2CN"/>
    <property type="match status" value="1"/>
</dbReference>
<name>A0A9W9AR48_9AGAR</name>
<gene>
    <name evidence="3" type="ORF">C8J55DRAFT_534810</name>
</gene>
<dbReference type="GO" id="GO:0030686">
    <property type="term" value="C:90S preribosome"/>
    <property type="evidence" value="ECO:0007669"/>
    <property type="project" value="TreeGrafter"/>
</dbReference>
<reference evidence="3" key="1">
    <citation type="submission" date="2022-08" db="EMBL/GenBank/DDBJ databases">
        <authorList>
            <consortium name="DOE Joint Genome Institute"/>
            <person name="Min B."/>
            <person name="Riley R."/>
            <person name="Sierra-Patev S."/>
            <person name="Naranjo-Ortiz M."/>
            <person name="Looney B."/>
            <person name="Konkel Z."/>
            <person name="Slot J.C."/>
            <person name="Sakamoto Y."/>
            <person name="Steenwyk J.L."/>
            <person name="Rokas A."/>
            <person name="Carro J."/>
            <person name="Camarero S."/>
            <person name="Ferreira P."/>
            <person name="Molpeceres G."/>
            <person name="Ruiz-Duenas F.J."/>
            <person name="Serrano A."/>
            <person name="Henrissat B."/>
            <person name="Drula E."/>
            <person name="Hughes K.W."/>
            <person name="Mata J.L."/>
            <person name="Ishikawa N.K."/>
            <person name="Vargas-Isla R."/>
            <person name="Ushijima S."/>
            <person name="Smith C.A."/>
            <person name="Ahrendt S."/>
            <person name="Andreopoulos W."/>
            <person name="He G."/>
            <person name="Labutti K."/>
            <person name="Lipzen A."/>
            <person name="Ng V."/>
            <person name="Sandor L."/>
            <person name="Barry K."/>
            <person name="Martinez A.T."/>
            <person name="Xiao Y."/>
            <person name="Gibbons J.G."/>
            <person name="Terashima K."/>
            <person name="Hibbett D.S."/>
            <person name="Grigoriev I.V."/>
        </authorList>
    </citation>
    <scope>NUCLEOTIDE SEQUENCE</scope>
    <source>
        <strain evidence="3">Sp2 HRB7682 ss15</strain>
    </source>
</reference>
<dbReference type="Pfam" id="PF08142">
    <property type="entry name" value="AARP2CN"/>
    <property type="match status" value="1"/>
</dbReference>
<protein>
    <submittedName>
        <fullName evidence="3">NUC121 domain-containing protein</fullName>
    </submittedName>
</protein>
<dbReference type="GO" id="GO:0005525">
    <property type="term" value="F:GTP binding"/>
    <property type="evidence" value="ECO:0007669"/>
    <property type="project" value="TreeGrafter"/>
</dbReference>
<dbReference type="GO" id="GO:0003924">
    <property type="term" value="F:GTPase activity"/>
    <property type="evidence" value="ECO:0007669"/>
    <property type="project" value="TreeGrafter"/>
</dbReference>
<dbReference type="Proteomes" id="UP001150238">
    <property type="component" value="Unassembled WGS sequence"/>
</dbReference>
<dbReference type="GO" id="GO:0005634">
    <property type="term" value="C:nucleus"/>
    <property type="evidence" value="ECO:0007669"/>
    <property type="project" value="InterPro"/>
</dbReference>
<proteinExistence type="predicted"/>
<dbReference type="PANTHER" id="PTHR12858">
    <property type="entry name" value="RIBOSOME BIOGENESIS PROTEIN"/>
    <property type="match status" value="1"/>
</dbReference>
<dbReference type="EMBL" id="JANVFS010000009">
    <property type="protein sequence ID" value="KAJ4487135.1"/>
    <property type="molecule type" value="Genomic_DNA"/>
</dbReference>
<feature type="domain" description="AARP2CN" evidence="2">
    <location>
        <begin position="153"/>
        <end position="234"/>
    </location>
</feature>
<dbReference type="InterPro" id="IPR012948">
    <property type="entry name" value="AARP2CN"/>
</dbReference>
<organism evidence="3 4">
    <name type="scientific">Lentinula lateritia</name>
    <dbReference type="NCBI Taxonomy" id="40482"/>
    <lineage>
        <taxon>Eukaryota</taxon>
        <taxon>Fungi</taxon>
        <taxon>Dikarya</taxon>
        <taxon>Basidiomycota</taxon>
        <taxon>Agaricomycotina</taxon>
        <taxon>Agaricomycetes</taxon>
        <taxon>Agaricomycetidae</taxon>
        <taxon>Agaricales</taxon>
        <taxon>Marasmiineae</taxon>
        <taxon>Omphalotaceae</taxon>
        <taxon>Lentinula</taxon>
    </lineage>
</organism>
<evidence type="ECO:0000313" key="3">
    <source>
        <dbReference type="EMBL" id="KAJ4487135.1"/>
    </source>
</evidence>
<comment type="caution">
    <text evidence="3">The sequence shown here is derived from an EMBL/GenBank/DDBJ whole genome shotgun (WGS) entry which is preliminary data.</text>
</comment>
<sequence length="234" mass="26326">MDLTKSVQSSSTQAFAPTSGHNANRLGRRAAEKDQTRLHVPLVNRTPDDLPPPIIVAIVGKSTPLGSLVRRRITFIECNNSLCSMIDVGKVVDLVLLMIDGNFGFEMAIIGILTRLDLIPSPSTLRLTKKPLKKRAKLFYLSGVPNGRYPDTEIQNLSRFVGVMKFRPLVFRNTHPYIYVDRLQDLISPELIRTSHSKCDRRISVYGYVRGTNWRGQGQKVHIRGAGDLLVREY</sequence>